<dbReference type="GeneID" id="68100411"/>
<keyword evidence="2 4" id="KW-0689">Ribosomal protein</keyword>
<name>A0AA88KLE5_NAELO</name>
<evidence type="ECO:0000313" key="6">
    <source>
        <dbReference type="EMBL" id="KAG2378809.1"/>
    </source>
</evidence>
<comment type="similarity">
    <text evidence="1 4">Belongs to the eukaryotic ribosomal protein eL6 family.</text>
</comment>
<dbReference type="PROSITE" id="PS01170">
    <property type="entry name" value="RIBOSOMAL_L6E"/>
    <property type="match status" value="1"/>
</dbReference>
<dbReference type="GO" id="GO:0002181">
    <property type="term" value="P:cytoplasmic translation"/>
    <property type="evidence" value="ECO:0007669"/>
    <property type="project" value="TreeGrafter"/>
</dbReference>
<dbReference type="PANTHER" id="PTHR10715">
    <property type="entry name" value="60S RIBOSOMAL PROTEIN L6"/>
    <property type="match status" value="1"/>
</dbReference>
<evidence type="ECO:0000256" key="4">
    <source>
        <dbReference type="RuleBase" id="RU000662"/>
    </source>
</evidence>
<dbReference type="CDD" id="cd13156">
    <property type="entry name" value="KOW_RPL6"/>
    <property type="match status" value="1"/>
</dbReference>
<feature type="region of interest" description="Disordered" evidence="5">
    <location>
        <begin position="116"/>
        <end position="175"/>
    </location>
</feature>
<dbReference type="GO" id="GO:0003723">
    <property type="term" value="F:RNA binding"/>
    <property type="evidence" value="ECO:0007669"/>
    <property type="project" value="TreeGrafter"/>
</dbReference>
<gene>
    <name evidence="6" type="ORF">C9374_007957</name>
</gene>
<dbReference type="GO" id="GO:0000027">
    <property type="term" value="P:ribosomal large subunit assembly"/>
    <property type="evidence" value="ECO:0007669"/>
    <property type="project" value="TreeGrafter"/>
</dbReference>
<feature type="compositionally biased region" description="Acidic residues" evidence="5">
    <location>
        <begin position="20"/>
        <end position="31"/>
    </location>
</feature>
<feature type="region of interest" description="Disordered" evidence="5">
    <location>
        <begin position="1"/>
        <end position="55"/>
    </location>
</feature>
<evidence type="ECO:0000256" key="5">
    <source>
        <dbReference type="SAM" id="MobiDB-lite"/>
    </source>
</evidence>
<dbReference type="Pfam" id="PF01159">
    <property type="entry name" value="Ribosomal_L6e"/>
    <property type="match status" value="1"/>
</dbReference>
<dbReference type="EMBL" id="PYSW02000031">
    <property type="protein sequence ID" value="KAG2378809.1"/>
    <property type="molecule type" value="Genomic_DNA"/>
</dbReference>
<dbReference type="InterPro" id="IPR049633">
    <property type="entry name" value="Ribosomal_eL6_CS"/>
</dbReference>
<feature type="compositionally biased region" description="Low complexity" evidence="5">
    <location>
        <begin position="141"/>
        <end position="158"/>
    </location>
</feature>
<feature type="compositionally biased region" description="Polar residues" evidence="5">
    <location>
        <begin position="1"/>
        <end position="13"/>
    </location>
</feature>
<evidence type="ECO:0000256" key="1">
    <source>
        <dbReference type="ARBA" id="ARBA00010592"/>
    </source>
</evidence>
<proteinExistence type="inferred from homology"/>
<evidence type="ECO:0000256" key="2">
    <source>
        <dbReference type="ARBA" id="ARBA00022980"/>
    </source>
</evidence>
<keyword evidence="3 4" id="KW-0687">Ribonucleoprotein</keyword>
<dbReference type="Gene3D" id="2.30.30.30">
    <property type="match status" value="1"/>
</dbReference>
<organism evidence="6 7">
    <name type="scientific">Naegleria lovaniensis</name>
    <name type="common">Amoeba</name>
    <dbReference type="NCBI Taxonomy" id="51637"/>
    <lineage>
        <taxon>Eukaryota</taxon>
        <taxon>Discoba</taxon>
        <taxon>Heterolobosea</taxon>
        <taxon>Tetramitia</taxon>
        <taxon>Eutetramitia</taxon>
        <taxon>Vahlkampfiidae</taxon>
        <taxon>Naegleria</taxon>
    </lineage>
</organism>
<keyword evidence="7" id="KW-1185">Reference proteome</keyword>
<sequence>MSRVTRSTSQREIIQNEASNDSDESMEDEESTHESVQVTTSRSRGKSGWIEEQNEIKVKPWKRSMVKVGESISRIGYVQLTPEELKQWQEEKERKAKEHVVTPHFQQLALEKERQQQQLLQSKATTPQQQSATEGTSEVGASGSSADTKDTTTSPTSSEQTNQPQQEHTDTVSGEHATNVEDHQHQQDVHTHMEDHTFNLEGNEDEFLKKFVEKKYATKTIMPGKRVRKENPNKEKSSASLAQSVTRLSPNALFWKKGTFAYVKSADKRTKKVVKQQKIKVVRNKQKVEVADDRVANNFSLSSVRTKSTKVQKATKLRASITPGTVLILLAGKYAGKRVVFLKQLTSGLLLVTGPYQFNGVPLRRVNQRYVIATSTKVDVTGVKVPESVTDATFAKEHKPRLDETGKKSFFRAGKNGAISEENKKVFDAVDQQVAAAVSKVELLKEYLQTPFRLHNGDKPHEMKF</sequence>
<dbReference type="GO" id="GO:0003735">
    <property type="term" value="F:structural constituent of ribosome"/>
    <property type="evidence" value="ECO:0007669"/>
    <property type="project" value="InterPro"/>
</dbReference>
<dbReference type="Proteomes" id="UP000816034">
    <property type="component" value="Unassembled WGS sequence"/>
</dbReference>
<dbReference type="InterPro" id="IPR008991">
    <property type="entry name" value="Translation_prot_SH3-like_sf"/>
</dbReference>
<dbReference type="InterPro" id="IPR000915">
    <property type="entry name" value="60S_ribosomal_eL6"/>
</dbReference>
<protein>
    <recommendedName>
        <fullName evidence="4">60S ribosomal protein L6</fullName>
    </recommendedName>
</protein>
<dbReference type="InterPro" id="IPR014722">
    <property type="entry name" value="Rib_uL2_dom2"/>
</dbReference>
<feature type="compositionally biased region" description="Polar residues" evidence="5">
    <location>
        <begin position="122"/>
        <end position="136"/>
    </location>
</feature>
<dbReference type="AlphaFoldDB" id="A0AA88KLE5"/>
<dbReference type="FunFam" id="2.30.30.30:FF:000014">
    <property type="entry name" value="60S ribosomal protein L6"/>
    <property type="match status" value="1"/>
</dbReference>
<dbReference type="GO" id="GO:0022625">
    <property type="term" value="C:cytosolic large ribosomal subunit"/>
    <property type="evidence" value="ECO:0007669"/>
    <property type="project" value="TreeGrafter"/>
</dbReference>
<evidence type="ECO:0000256" key="3">
    <source>
        <dbReference type="ARBA" id="ARBA00023274"/>
    </source>
</evidence>
<dbReference type="RefSeq" id="XP_044546071.1">
    <property type="nucleotide sequence ID" value="XM_044697979.1"/>
</dbReference>
<evidence type="ECO:0000313" key="7">
    <source>
        <dbReference type="Proteomes" id="UP000816034"/>
    </source>
</evidence>
<reference evidence="6 7" key="1">
    <citation type="journal article" date="2018" name="BMC Genomics">
        <title>The genome of Naegleria lovaniensis, the basis for a comparative approach to unravel pathogenicity factors of the human pathogenic amoeba N. fowleri.</title>
        <authorList>
            <person name="Liechti N."/>
            <person name="Schurch N."/>
            <person name="Bruggmann R."/>
            <person name="Wittwer M."/>
        </authorList>
    </citation>
    <scope>NUCLEOTIDE SEQUENCE [LARGE SCALE GENOMIC DNA]</scope>
    <source>
        <strain evidence="6 7">ATCC 30569</strain>
    </source>
</reference>
<comment type="caution">
    <text evidence="6">The sequence shown here is derived from an EMBL/GenBank/DDBJ whole genome shotgun (WGS) entry which is preliminary data.</text>
</comment>
<dbReference type="InterPro" id="IPR041997">
    <property type="entry name" value="Ribosomal_eL6_KOW"/>
</dbReference>
<dbReference type="PANTHER" id="PTHR10715:SF0">
    <property type="entry name" value="LARGE RIBOSOMAL SUBUNIT PROTEIN EL6"/>
    <property type="match status" value="1"/>
</dbReference>
<dbReference type="SUPFAM" id="SSF50104">
    <property type="entry name" value="Translation proteins SH3-like domain"/>
    <property type="match status" value="1"/>
</dbReference>
<accession>A0AA88KLE5</accession>